<comment type="similarity">
    <text evidence="2">Belongs to the NOA36 family.</text>
</comment>
<feature type="compositionally biased region" description="Acidic residues" evidence="11">
    <location>
        <begin position="358"/>
        <end position="393"/>
    </location>
</feature>
<comment type="function">
    <text evidence="9">Core component of RNA polymerase I (Pol I), a DNA-dependent RNA polymerase which synthesizes ribosomal RNA precursors using the four ribonucleoside triphosphates as substrates. Can mediate Pol I proofreading of the nascent RNA transcript. Anchors into the Pol I active site to monitor transcription fidelity and cleave mis-incorporated 5'-ribonucleotides.</text>
</comment>
<keyword evidence="7" id="KW-0539">Nucleus</keyword>
<dbReference type="InterPro" id="IPR034004">
    <property type="entry name" value="Zn_ribbon_RPA12_C"/>
</dbReference>
<dbReference type="Pfam" id="PF06524">
    <property type="entry name" value="NOA36"/>
    <property type="match status" value="1"/>
</dbReference>
<dbReference type="Pfam" id="PF14645">
    <property type="entry name" value="Chibby"/>
    <property type="match status" value="1"/>
</dbReference>
<dbReference type="InterPro" id="IPR028118">
    <property type="entry name" value="Chibby_fam"/>
</dbReference>
<reference evidence="13" key="2">
    <citation type="submission" date="2020-05" db="UniProtKB">
        <authorList>
            <consortium name="EnsemblMetazoa"/>
        </authorList>
    </citation>
    <scope>IDENTIFICATION</scope>
    <source>
        <strain evidence="13">IAEA</strain>
    </source>
</reference>
<protein>
    <recommendedName>
        <fullName evidence="8">DNA-directed RNA polymerase I subunit H</fullName>
    </recommendedName>
</protein>
<dbReference type="PANTHER" id="PTHR13214:SF1">
    <property type="entry name" value="ZINC FINGER PROTEIN 330"/>
    <property type="match status" value="1"/>
</dbReference>
<evidence type="ECO:0000256" key="5">
    <source>
        <dbReference type="ARBA" id="ARBA00022771"/>
    </source>
</evidence>
<keyword evidence="6" id="KW-0862">Zinc</keyword>
<dbReference type="InterPro" id="IPR001222">
    <property type="entry name" value="Znf_TFIIS"/>
</dbReference>
<evidence type="ECO:0000256" key="4">
    <source>
        <dbReference type="ARBA" id="ARBA00022737"/>
    </source>
</evidence>
<evidence type="ECO:0000256" key="2">
    <source>
        <dbReference type="ARBA" id="ARBA00007212"/>
    </source>
</evidence>
<dbReference type="GO" id="GO:0006351">
    <property type="term" value="P:DNA-templated transcription"/>
    <property type="evidence" value="ECO:0007669"/>
    <property type="project" value="InterPro"/>
</dbReference>
<dbReference type="VEuPathDB" id="VectorBase:GPPI040984"/>
<dbReference type="InterPro" id="IPR010531">
    <property type="entry name" value="NOA36"/>
</dbReference>
<evidence type="ECO:0000256" key="8">
    <source>
        <dbReference type="ARBA" id="ARBA00031781"/>
    </source>
</evidence>
<evidence type="ECO:0000256" key="10">
    <source>
        <dbReference type="PROSITE-ProRule" id="PRU00472"/>
    </source>
</evidence>
<comment type="subcellular location">
    <subcellularLocation>
        <location evidence="1">Nucleus</location>
        <location evidence="1">Nucleolus</location>
    </subcellularLocation>
</comment>
<dbReference type="CDD" id="cd10507">
    <property type="entry name" value="Zn-ribbon_RPA12"/>
    <property type="match status" value="1"/>
</dbReference>
<evidence type="ECO:0000313" key="14">
    <source>
        <dbReference type="Proteomes" id="UP000092460"/>
    </source>
</evidence>
<dbReference type="SMART" id="SM00440">
    <property type="entry name" value="ZnF_C2C2"/>
    <property type="match status" value="1"/>
</dbReference>
<dbReference type="SUPFAM" id="SSF57783">
    <property type="entry name" value="Zinc beta-ribbon"/>
    <property type="match status" value="1"/>
</dbReference>
<dbReference type="EMBL" id="JXJN01020781">
    <property type="status" value="NOT_ANNOTATED_CDS"/>
    <property type="molecule type" value="Genomic_DNA"/>
</dbReference>
<evidence type="ECO:0000256" key="9">
    <source>
        <dbReference type="ARBA" id="ARBA00044497"/>
    </source>
</evidence>
<dbReference type="STRING" id="67801.A0A1B0BUL5"/>
<dbReference type="Gene3D" id="2.20.25.10">
    <property type="match status" value="1"/>
</dbReference>
<dbReference type="Proteomes" id="UP000092460">
    <property type="component" value="Unassembled WGS sequence"/>
</dbReference>
<keyword evidence="3" id="KW-0479">Metal-binding</keyword>
<keyword evidence="4" id="KW-0677">Repeat</keyword>
<dbReference type="PROSITE" id="PS51133">
    <property type="entry name" value="ZF_TFIIS_2"/>
    <property type="match status" value="1"/>
</dbReference>
<name>A0A1B0BUL5_9MUSC</name>
<reference evidence="14" key="1">
    <citation type="submission" date="2015-01" db="EMBL/GenBank/DDBJ databases">
        <authorList>
            <person name="Aksoy S."/>
            <person name="Warren W."/>
            <person name="Wilson R.K."/>
        </authorList>
    </citation>
    <scope>NUCLEOTIDE SEQUENCE [LARGE SCALE GENOMIC DNA]</scope>
    <source>
        <strain evidence="14">IAEA</strain>
    </source>
</reference>
<dbReference type="GO" id="GO:0008270">
    <property type="term" value="F:zinc ion binding"/>
    <property type="evidence" value="ECO:0007669"/>
    <property type="project" value="UniProtKB-KW"/>
</dbReference>
<dbReference type="AlphaFoldDB" id="A0A1B0BUL5"/>
<evidence type="ECO:0000256" key="1">
    <source>
        <dbReference type="ARBA" id="ARBA00004604"/>
    </source>
</evidence>
<evidence type="ECO:0000256" key="11">
    <source>
        <dbReference type="SAM" id="MobiDB-lite"/>
    </source>
</evidence>
<dbReference type="PROSITE" id="PS00466">
    <property type="entry name" value="ZF_TFIIS_1"/>
    <property type="match status" value="1"/>
</dbReference>
<proteinExistence type="inferred from homology"/>
<feature type="domain" description="TFIIS-type" evidence="12">
    <location>
        <begin position="485"/>
        <end position="525"/>
    </location>
</feature>
<keyword evidence="14" id="KW-1185">Reference proteome</keyword>
<evidence type="ECO:0000256" key="6">
    <source>
        <dbReference type="ARBA" id="ARBA00022833"/>
    </source>
</evidence>
<dbReference type="PANTHER" id="PTHR13214">
    <property type="entry name" value="ZINC FINGER PROTEIN 330"/>
    <property type="match status" value="1"/>
</dbReference>
<organism evidence="13 14">
    <name type="scientific">Glossina palpalis gambiensis</name>
    <dbReference type="NCBI Taxonomy" id="67801"/>
    <lineage>
        <taxon>Eukaryota</taxon>
        <taxon>Metazoa</taxon>
        <taxon>Ecdysozoa</taxon>
        <taxon>Arthropoda</taxon>
        <taxon>Hexapoda</taxon>
        <taxon>Insecta</taxon>
        <taxon>Pterygota</taxon>
        <taxon>Neoptera</taxon>
        <taxon>Endopterygota</taxon>
        <taxon>Diptera</taxon>
        <taxon>Brachycera</taxon>
        <taxon>Muscomorpha</taxon>
        <taxon>Hippoboscoidea</taxon>
        <taxon>Glossinidae</taxon>
        <taxon>Glossina</taxon>
    </lineage>
</organism>
<evidence type="ECO:0000256" key="7">
    <source>
        <dbReference type="ARBA" id="ARBA00023242"/>
    </source>
</evidence>
<sequence length="528" mass="60467">MPLFNKKFESKPILPRTLRSNSACPLVTEELDDYKQISLNLGNKELRFIDGIWIHTNRKGAPDDVTRLNRRLKSLEEKCNMLLWNLFKENRMPKKKTGQRKKAEKQKLRLKEIRNREASLADMPCNAPMECEKCEKKQKSRAFCYFCQSLQRLPICAHCGKVKCMLKTGDCVVKHAGIFTTGLGMVGAICDFCEAWICHGRKCLQTHACTCPLQNAVCLECERGVWEHGGRIFKCSYCDGFLCEDDQFEHQASCQVLESENYKCQSCNRLGQYSCLRCKTCYCEDHVRRKGFKYEKNKAIPCPKCNYETSFTKDLSMSTRTHKFGRQQQGGVIDSEDDTGGDGYFNYHGAASGYDDDYVASNYSDDEVSDEDDDDDDDDDDDEEEENEDESENADAKVANKDDAKTITMESFSTHPEFCPSCGTIFPHLDKKNDITCYNCKKVFPAEILGDQTVEYTLHFNYYDPEMLSRKKKQKEEDEPEGPIVERKCSKCGCETMTYATLQLRSADEGQTVFYTCTKCKSKEVENS</sequence>
<evidence type="ECO:0000259" key="12">
    <source>
        <dbReference type="PROSITE" id="PS51133"/>
    </source>
</evidence>
<dbReference type="GO" id="GO:0005730">
    <property type="term" value="C:nucleolus"/>
    <property type="evidence" value="ECO:0007669"/>
    <property type="project" value="UniProtKB-SubCell"/>
</dbReference>
<keyword evidence="5 10" id="KW-0863">Zinc-finger</keyword>
<accession>A0A1B0BUL5</accession>
<dbReference type="GO" id="GO:0003676">
    <property type="term" value="F:nucleic acid binding"/>
    <property type="evidence" value="ECO:0007669"/>
    <property type="project" value="InterPro"/>
</dbReference>
<dbReference type="Pfam" id="PF01096">
    <property type="entry name" value="Zn_ribbon_TFIIS"/>
    <property type="match status" value="1"/>
</dbReference>
<evidence type="ECO:0000313" key="13">
    <source>
        <dbReference type="EnsemblMetazoa" id="GPPI040984-PA"/>
    </source>
</evidence>
<feature type="region of interest" description="Disordered" evidence="11">
    <location>
        <begin position="358"/>
        <end position="402"/>
    </location>
</feature>
<evidence type="ECO:0000256" key="3">
    <source>
        <dbReference type="ARBA" id="ARBA00022723"/>
    </source>
</evidence>
<dbReference type="EnsemblMetazoa" id="GPPI040984-RA">
    <property type="protein sequence ID" value="GPPI040984-PA"/>
    <property type="gene ID" value="GPPI040984"/>
</dbReference>